<dbReference type="InterPro" id="IPR009057">
    <property type="entry name" value="Homeodomain-like_sf"/>
</dbReference>
<sequence>MGVLRTLKRRIRKLIEKKPKNLNETKSRGILLYLEGMNTRKIAKILQVHLSTVYRRINQFEKEGEKCLFYKERKGRNKKMDEKEIKVEELQETIWEAKAYIEEKFHVKLSYVTAWRIARKRLKIPYI</sequence>
<dbReference type="Pfam" id="PF13551">
    <property type="entry name" value="HTH_29"/>
    <property type="match status" value="1"/>
</dbReference>
<dbReference type="Proteomes" id="UP000076770">
    <property type="component" value="Chromosome i"/>
</dbReference>
<proteinExistence type="predicted"/>
<dbReference type="AlphaFoldDB" id="A0A157T5S5"/>
<protein>
    <submittedName>
        <fullName evidence="2">ORF1 in transposon ISC1395</fullName>
    </submittedName>
</protein>
<accession>A0A157T5S5</accession>
<feature type="coiled-coil region" evidence="1">
    <location>
        <begin position="73"/>
        <end position="100"/>
    </location>
</feature>
<dbReference type="PATRIC" id="fig|2287.9.peg.3210"/>
<evidence type="ECO:0000256" key="1">
    <source>
        <dbReference type="SAM" id="Coils"/>
    </source>
</evidence>
<dbReference type="EMBL" id="LT549890">
    <property type="protein sequence ID" value="SAI86610.1"/>
    <property type="molecule type" value="Genomic_DNA"/>
</dbReference>
<organism evidence="2 3">
    <name type="scientific">Saccharolobus solfataricus</name>
    <name type="common">Sulfolobus solfataricus</name>
    <dbReference type="NCBI Taxonomy" id="2287"/>
    <lineage>
        <taxon>Archaea</taxon>
        <taxon>Thermoproteota</taxon>
        <taxon>Thermoprotei</taxon>
        <taxon>Sulfolobales</taxon>
        <taxon>Sulfolobaceae</taxon>
        <taxon>Saccharolobus</taxon>
    </lineage>
</organism>
<evidence type="ECO:0000313" key="2">
    <source>
        <dbReference type="EMBL" id="SAI86610.1"/>
    </source>
</evidence>
<keyword evidence="1" id="KW-0175">Coiled coil</keyword>
<dbReference type="SUPFAM" id="SSF46689">
    <property type="entry name" value="Homeodomain-like"/>
    <property type="match status" value="1"/>
</dbReference>
<name>A0A157T5S5_SACSO</name>
<evidence type="ECO:0000313" key="3">
    <source>
        <dbReference type="Proteomes" id="UP000076770"/>
    </source>
</evidence>
<gene>
    <name evidence="2" type="ORF">SSOP1_3056</name>
</gene>
<dbReference type="InterPro" id="IPR036388">
    <property type="entry name" value="WH-like_DNA-bd_sf"/>
</dbReference>
<dbReference type="PANTHER" id="PTHR46564">
    <property type="entry name" value="TRANSPOSASE"/>
    <property type="match status" value="1"/>
</dbReference>
<dbReference type="PANTHER" id="PTHR46564:SF1">
    <property type="entry name" value="TRANSPOSASE"/>
    <property type="match status" value="1"/>
</dbReference>
<dbReference type="Gene3D" id="1.10.10.10">
    <property type="entry name" value="Winged helix-like DNA-binding domain superfamily/Winged helix DNA-binding domain"/>
    <property type="match status" value="1"/>
</dbReference>
<reference evidence="3" key="1">
    <citation type="submission" date="2016-04" db="EMBL/GenBank/DDBJ databases">
        <authorList>
            <person name="Shah S.A."/>
            <person name="Garrett R.A."/>
        </authorList>
    </citation>
    <scope>NUCLEOTIDE SEQUENCE [LARGE SCALE GENOMIC DNA]</scope>
    <source>
        <strain evidence="3">ATCC 35091 / DSM 1616 / JCM 8930 / NBRC 15331 / P1</strain>
    </source>
</reference>